<dbReference type="EMBL" id="JAFIMR010000037">
    <property type="protein sequence ID" value="KAI1858135.1"/>
    <property type="molecule type" value="Genomic_DNA"/>
</dbReference>
<proteinExistence type="predicted"/>
<comment type="caution">
    <text evidence="2">The sequence shown here is derived from an EMBL/GenBank/DDBJ whole genome shotgun (WGS) entry which is preliminary data.</text>
</comment>
<dbReference type="Gene3D" id="2.60.40.1190">
    <property type="match status" value="1"/>
</dbReference>
<sequence length="236" mass="26401">MSSTVIIGLLAAIAAPVFGRPGTQQVAAYDAVPSLSVPACPQLGSIKYSQSVPDKSPFPETQVDLCYDDTSLKIDFTAYDEQYFYFNSSHQMNDPIYEYEVMECFVYRGTEDPQTYLEFEVSPNNVTWHAFIYNPSKVRASGAVFDRFFITDPALDGISAATTLDKTNKIWKSSISLPLGFFNVDNGAANGTQWRMNFFRTITSPEIFPNQTLGAWSPPDQANFHMSPFFGHIQFV</sequence>
<dbReference type="AlphaFoldDB" id="A0A9Q0AL40"/>
<keyword evidence="3" id="KW-1185">Reference proteome</keyword>
<dbReference type="SUPFAM" id="SSF49344">
    <property type="entry name" value="CBD9-like"/>
    <property type="match status" value="1"/>
</dbReference>
<feature type="chain" id="PRO_5040246402" description="Carbohydrate-binding domain-containing protein" evidence="1">
    <location>
        <begin position="20"/>
        <end position="236"/>
    </location>
</feature>
<evidence type="ECO:0008006" key="4">
    <source>
        <dbReference type="Google" id="ProtNLM"/>
    </source>
</evidence>
<name>A0A9Q0AL40_9PEZI</name>
<feature type="signal peptide" evidence="1">
    <location>
        <begin position="1"/>
        <end position="19"/>
    </location>
</feature>
<dbReference type="Proteomes" id="UP000829685">
    <property type="component" value="Unassembled WGS sequence"/>
</dbReference>
<reference evidence="2" key="1">
    <citation type="submission" date="2021-03" db="EMBL/GenBank/DDBJ databases">
        <title>Revisited historic fungal species revealed as producer of novel bioactive compounds through whole genome sequencing and comparative genomics.</title>
        <authorList>
            <person name="Vignolle G.A."/>
            <person name="Hochenegger N."/>
            <person name="Mach R.L."/>
            <person name="Mach-Aigner A.R."/>
            <person name="Javad Rahimi M."/>
            <person name="Salim K.A."/>
            <person name="Chan C.M."/>
            <person name="Lim L.B.L."/>
            <person name="Cai F."/>
            <person name="Druzhinina I.S."/>
            <person name="U'Ren J.M."/>
            <person name="Derntl C."/>
        </authorList>
    </citation>
    <scope>NUCLEOTIDE SEQUENCE</scope>
    <source>
        <strain evidence="2">TUCIM 5799</strain>
    </source>
</reference>
<organism evidence="2 3">
    <name type="scientific">Neoarthrinium moseri</name>
    <dbReference type="NCBI Taxonomy" id="1658444"/>
    <lineage>
        <taxon>Eukaryota</taxon>
        <taxon>Fungi</taxon>
        <taxon>Dikarya</taxon>
        <taxon>Ascomycota</taxon>
        <taxon>Pezizomycotina</taxon>
        <taxon>Sordariomycetes</taxon>
        <taxon>Xylariomycetidae</taxon>
        <taxon>Amphisphaeriales</taxon>
        <taxon>Apiosporaceae</taxon>
        <taxon>Neoarthrinium</taxon>
    </lineage>
</organism>
<protein>
    <recommendedName>
        <fullName evidence="4">Carbohydrate-binding domain-containing protein</fullName>
    </recommendedName>
</protein>
<evidence type="ECO:0000313" key="3">
    <source>
        <dbReference type="Proteomes" id="UP000829685"/>
    </source>
</evidence>
<dbReference type="OrthoDB" id="61321at2759"/>
<evidence type="ECO:0000256" key="1">
    <source>
        <dbReference type="SAM" id="SignalP"/>
    </source>
</evidence>
<dbReference type="CDD" id="cd09620">
    <property type="entry name" value="CBM9_like_3"/>
    <property type="match status" value="1"/>
</dbReference>
<accession>A0A9Q0AL40</accession>
<gene>
    <name evidence="2" type="ORF">JX265_010803</name>
</gene>
<keyword evidence="1" id="KW-0732">Signal</keyword>
<evidence type="ECO:0000313" key="2">
    <source>
        <dbReference type="EMBL" id="KAI1858135.1"/>
    </source>
</evidence>